<dbReference type="OrthoDB" id="10249245at2759"/>
<dbReference type="Gene3D" id="3.40.20.10">
    <property type="entry name" value="Severin"/>
    <property type="match status" value="1"/>
</dbReference>
<dbReference type="GO" id="GO:0015629">
    <property type="term" value="C:actin cytoskeleton"/>
    <property type="evidence" value="ECO:0007669"/>
    <property type="project" value="InterPro"/>
</dbReference>
<evidence type="ECO:0000256" key="5">
    <source>
        <dbReference type="ARBA" id="ARBA00032427"/>
    </source>
</evidence>
<accession>A0A4S4L9Y8</accession>
<dbReference type="GO" id="GO:0030042">
    <property type="term" value="P:actin filament depolymerization"/>
    <property type="evidence" value="ECO:0007669"/>
    <property type="project" value="InterPro"/>
</dbReference>
<comment type="similarity">
    <text evidence="2">Belongs to the actin-binding proteins ADF family.</text>
</comment>
<feature type="domain" description="ADF-H" evidence="6">
    <location>
        <begin position="45"/>
        <end position="161"/>
    </location>
</feature>
<dbReference type="PANTHER" id="PTHR11913">
    <property type="entry name" value="COFILIN-RELATED"/>
    <property type="match status" value="1"/>
</dbReference>
<keyword evidence="8" id="KW-1185">Reference proteome</keyword>
<comment type="caution">
    <text evidence="7">The sequence shown here is derived from an EMBL/GenBank/DDBJ whole genome shotgun (WGS) entry which is preliminary data.</text>
</comment>
<gene>
    <name evidence="7" type="ORF">EW145_g2657</name>
</gene>
<keyword evidence="4" id="KW-0009">Actin-binding</keyword>
<dbReference type="GO" id="GO:0016363">
    <property type="term" value="C:nuclear matrix"/>
    <property type="evidence" value="ECO:0007669"/>
    <property type="project" value="UniProtKB-SubCell"/>
</dbReference>
<proteinExistence type="inferred from homology"/>
<name>A0A4S4L9Y8_9AGAM</name>
<dbReference type="InterPro" id="IPR029006">
    <property type="entry name" value="ADF-H/Gelsolin-like_dom_sf"/>
</dbReference>
<evidence type="ECO:0000256" key="4">
    <source>
        <dbReference type="ARBA" id="ARBA00023203"/>
    </source>
</evidence>
<evidence type="ECO:0000313" key="7">
    <source>
        <dbReference type="EMBL" id="THH08502.1"/>
    </source>
</evidence>
<dbReference type="PROSITE" id="PS51263">
    <property type="entry name" value="ADF_H"/>
    <property type="match status" value="1"/>
</dbReference>
<dbReference type="SUPFAM" id="SSF55753">
    <property type="entry name" value="Actin depolymerizing proteins"/>
    <property type="match status" value="1"/>
</dbReference>
<evidence type="ECO:0000259" key="6">
    <source>
        <dbReference type="PROSITE" id="PS51263"/>
    </source>
</evidence>
<evidence type="ECO:0000256" key="3">
    <source>
        <dbReference type="ARBA" id="ARBA00015630"/>
    </source>
</evidence>
<evidence type="ECO:0000313" key="8">
    <source>
        <dbReference type="Proteomes" id="UP000308199"/>
    </source>
</evidence>
<dbReference type="EMBL" id="SGPK01000097">
    <property type="protein sequence ID" value="THH08502.1"/>
    <property type="molecule type" value="Genomic_DNA"/>
</dbReference>
<protein>
    <recommendedName>
        <fullName evidence="3">Cofilin</fullName>
    </recommendedName>
    <alternativeName>
        <fullName evidence="5">Actin-depolymerizing factor 1</fullName>
    </alternativeName>
</protein>
<dbReference type="InterPro" id="IPR002108">
    <property type="entry name" value="ADF-H"/>
</dbReference>
<dbReference type="Pfam" id="PF00241">
    <property type="entry name" value="Cofilin_ADF"/>
    <property type="match status" value="1"/>
</dbReference>
<dbReference type="AlphaFoldDB" id="A0A4S4L9Y8"/>
<sequence length="161" mass="18656">MRSRLRNDLAVCAIALTDDHAPSALCPPTARRELHSWLQSSSLSGITVHKDCSAEYKKLKDNKLKYIVFSIVKEIIVVEHSQVADNTKTNKEFYKDFVSHLPKDVPRYGVFDFEFYKEEGGLRKSIIFVKWRVHCFLREAYVQCLSIILFSLLGFLEVRKN</sequence>
<dbReference type="Proteomes" id="UP000308199">
    <property type="component" value="Unassembled WGS sequence"/>
</dbReference>
<evidence type="ECO:0000256" key="1">
    <source>
        <dbReference type="ARBA" id="ARBA00004109"/>
    </source>
</evidence>
<evidence type="ECO:0000256" key="2">
    <source>
        <dbReference type="ARBA" id="ARBA00006844"/>
    </source>
</evidence>
<dbReference type="GO" id="GO:0003779">
    <property type="term" value="F:actin binding"/>
    <property type="evidence" value="ECO:0007669"/>
    <property type="project" value="UniProtKB-KW"/>
</dbReference>
<organism evidence="7 8">
    <name type="scientific">Phellinidium pouzarii</name>
    <dbReference type="NCBI Taxonomy" id="167371"/>
    <lineage>
        <taxon>Eukaryota</taxon>
        <taxon>Fungi</taxon>
        <taxon>Dikarya</taxon>
        <taxon>Basidiomycota</taxon>
        <taxon>Agaricomycotina</taxon>
        <taxon>Agaricomycetes</taxon>
        <taxon>Hymenochaetales</taxon>
        <taxon>Hymenochaetaceae</taxon>
        <taxon>Phellinidium</taxon>
    </lineage>
</organism>
<reference evidence="7 8" key="1">
    <citation type="submission" date="2019-02" db="EMBL/GenBank/DDBJ databases">
        <title>Genome sequencing of the rare red list fungi Phellinidium pouzarii.</title>
        <authorList>
            <person name="Buettner E."/>
            <person name="Kellner H."/>
        </authorList>
    </citation>
    <scope>NUCLEOTIDE SEQUENCE [LARGE SCALE GENOMIC DNA]</scope>
    <source>
        <strain evidence="7 8">DSM 108285</strain>
    </source>
</reference>
<comment type="subcellular location">
    <subcellularLocation>
        <location evidence="1">Nucleus matrix</location>
    </subcellularLocation>
</comment>
<dbReference type="InterPro" id="IPR017904">
    <property type="entry name" value="ADF/Cofilin"/>
</dbReference>